<dbReference type="SFLD" id="SFLDG00363">
    <property type="entry name" value="AMPS_(cytGST):_Alpha-__Mu-__Pi"/>
    <property type="match status" value="1"/>
</dbReference>
<dbReference type="InterPro" id="IPR050213">
    <property type="entry name" value="GST_superfamily"/>
</dbReference>
<dbReference type="SUPFAM" id="SSF52833">
    <property type="entry name" value="Thioredoxin-like"/>
    <property type="match status" value="1"/>
</dbReference>
<organism evidence="4 5">
    <name type="scientific">Ciona savignyi</name>
    <name type="common">Pacific transparent sea squirt</name>
    <dbReference type="NCBI Taxonomy" id="51511"/>
    <lineage>
        <taxon>Eukaryota</taxon>
        <taxon>Metazoa</taxon>
        <taxon>Chordata</taxon>
        <taxon>Tunicata</taxon>
        <taxon>Ascidiacea</taxon>
        <taxon>Phlebobranchia</taxon>
        <taxon>Cionidae</taxon>
        <taxon>Ciona</taxon>
    </lineage>
</organism>
<dbReference type="Pfam" id="PF02798">
    <property type="entry name" value="GST_N"/>
    <property type="match status" value="1"/>
</dbReference>
<dbReference type="InterPro" id="IPR036249">
    <property type="entry name" value="Thioredoxin-like_sf"/>
</dbReference>
<dbReference type="PANTHER" id="PTHR11571:SF150">
    <property type="entry name" value="GLUTATHIONE S-TRANSFERASE"/>
    <property type="match status" value="1"/>
</dbReference>
<dbReference type="InterPro" id="IPR004046">
    <property type="entry name" value="GST_C"/>
</dbReference>
<dbReference type="STRING" id="51511.ENSCSAVP00000017167"/>
<dbReference type="SUPFAM" id="SSF47616">
    <property type="entry name" value="GST C-terminal domain-like"/>
    <property type="match status" value="1"/>
</dbReference>
<dbReference type="InterPro" id="IPR036282">
    <property type="entry name" value="Glutathione-S-Trfase_C_sf"/>
</dbReference>
<dbReference type="GeneTree" id="ENSGT00940000160278"/>
<dbReference type="OMA" id="PWFKEQD"/>
<dbReference type="Gene3D" id="3.40.30.10">
    <property type="entry name" value="Glutaredoxin"/>
    <property type="match status" value="1"/>
</dbReference>
<dbReference type="CDD" id="cd03192">
    <property type="entry name" value="GST_C_Sigma_like"/>
    <property type="match status" value="1"/>
</dbReference>
<dbReference type="eggNOG" id="KOG1695">
    <property type="taxonomic scope" value="Eukaryota"/>
</dbReference>
<dbReference type="SFLD" id="SFLDG01205">
    <property type="entry name" value="AMPS.1"/>
    <property type="match status" value="1"/>
</dbReference>
<protein>
    <recommendedName>
        <fullName evidence="1">glutathione transferase</fullName>
        <ecNumber evidence="1">2.5.1.18</ecNumber>
    </recommendedName>
</protein>
<dbReference type="Gene3D" id="1.20.1050.10">
    <property type="match status" value="1"/>
</dbReference>
<evidence type="ECO:0000313" key="4">
    <source>
        <dbReference type="Ensembl" id="ENSCSAVP00000017167.1"/>
    </source>
</evidence>
<evidence type="ECO:0000259" key="3">
    <source>
        <dbReference type="PROSITE" id="PS50405"/>
    </source>
</evidence>
<dbReference type="InParanoid" id="H2ZHV1"/>
<reference evidence="4" key="2">
    <citation type="submission" date="2025-08" db="UniProtKB">
        <authorList>
            <consortium name="Ensembl"/>
        </authorList>
    </citation>
    <scope>IDENTIFICATION</scope>
</reference>
<dbReference type="Ensembl" id="ENSCSAVT00000017354.1">
    <property type="protein sequence ID" value="ENSCSAVP00000017167.1"/>
    <property type="gene ID" value="ENSCSAVG00000010102.1"/>
</dbReference>
<dbReference type="InterPro" id="IPR004045">
    <property type="entry name" value="Glutathione_S-Trfase_N"/>
</dbReference>
<dbReference type="InterPro" id="IPR040079">
    <property type="entry name" value="Glutathione_S-Trfase"/>
</dbReference>
<dbReference type="Pfam" id="PF14497">
    <property type="entry name" value="GST_C_3"/>
    <property type="match status" value="1"/>
</dbReference>
<dbReference type="PROSITE" id="PS50405">
    <property type="entry name" value="GST_CTER"/>
    <property type="match status" value="1"/>
</dbReference>
<proteinExistence type="predicted"/>
<dbReference type="Proteomes" id="UP000007875">
    <property type="component" value="Unassembled WGS sequence"/>
</dbReference>
<dbReference type="PANTHER" id="PTHR11571">
    <property type="entry name" value="GLUTATHIONE S-TRANSFERASE"/>
    <property type="match status" value="1"/>
</dbReference>
<reference evidence="5" key="1">
    <citation type="submission" date="2003-08" db="EMBL/GenBank/DDBJ databases">
        <authorList>
            <person name="Birren B."/>
            <person name="Nusbaum C."/>
            <person name="Abebe A."/>
            <person name="Abouelleil A."/>
            <person name="Adekoya E."/>
            <person name="Ait-zahra M."/>
            <person name="Allen N."/>
            <person name="Allen T."/>
            <person name="An P."/>
            <person name="Anderson M."/>
            <person name="Anderson S."/>
            <person name="Arachchi H."/>
            <person name="Armbruster J."/>
            <person name="Bachantsang P."/>
            <person name="Baldwin J."/>
            <person name="Barry A."/>
            <person name="Bayul T."/>
            <person name="Blitshsteyn B."/>
            <person name="Bloom T."/>
            <person name="Blye J."/>
            <person name="Boguslavskiy L."/>
            <person name="Borowsky M."/>
            <person name="Boukhgalter B."/>
            <person name="Brunache A."/>
            <person name="Butler J."/>
            <person name="Calixte N."/>
            <person name="Calvo S."/>
            <person name="Camarata J."/>
            <person name="Campo K."/>
            <person name="Chang J."/>
            <person name="Cheshatsang Y."/>
            <person name="Citroen M."/>
            <person name="Collymore A."/>
            <person name="Considine T."/>
            <person name="Cook A."/>
            <person name="Cooke P."/>
            <person name="Corum B."/>
            <person name="Cuomo C."/>
            <person name="David R."/>
            <person name="Dawoe T."/>
            <person name="Degray S."/>
            <person name="Dodge S."/>
            <person name="Dooley K."/>
            <person name="Dorje P."/>
            <person name="Dorjee K."/>
            <person name="Dorris L."/>
            <person name="Duffey N."/>
            <person name="Dupes A."/>
            <person name="Elkins T."/>
            <person name="Engels R."/>
            <person name="Erickson J."/>
            <person name="Farina A."/>
            <person name="Faro S."/>
            <person name="Ferreira P."/>
            <person name="Fischer H."/>
            <person name="Fitzgerald M."/>
            <person name="Foley K."/>
            <person name="Gage D."/>
            <person name="Galagan J."/>
            <person name="Gearin G."/>
            <person name="Gnerre S."/>
            <person name="Gnirke A."/>
            <person name="Goyette A."/>
            <person name="Graham J."/>
            <person name="Grandbois E."/>
            <person name="Gyaltsen K."/>
            <person name="Hafez N."/>
            <person name="Hagopian D."/>
            <person name="Hagos B."/>
            <person name="Hall J."/>
            <person name="Hatcher B."/>
            <person name="Heller A."/>
            <person name="Higgins H."/>
            <person name="Honan T."/>
            <person name="Horn A."/>
            <person name="Houde N."/>
            <person name="Hughes L."/>
            <person name="Hulme W."/>
            <person name="Husby E."/>
            <person name="Iliev I."/>
            <person name="Jaffe D."/>
            <person name="Jones C."/>
            <person name="Kamal M."/>
            <person name="Kamat A."/>
            <person name="Kamvysselis M."/>
            <person name="Karlsson E."/>
            <person name="Kells C."/>
            <person name="Kieu A."/>
            <person name="Kisner P."/>
            <person name="Kodira C."/>
            <person name="Kulbokas E."/>
            <person name="Labutti K."/>
            <person name="Lama D."/>
            <person name="Landers T."/>
            <person name="Leger J."/>
            <person name="Levine S."/>
            <person name="Lewis D."/>
            <person name="Lewis T."/>
            <person name="Lindblad-toh K."/>
            <person name="Liu X."/>
            <person name="Lokyitsang T."/>
            <person name="Lokyitsang Y."/>
            <person name="Lucien O."/>
            <person name="Lui A."/>
            <person name="Ma L.J."/>
            <person name="Mabbitt R."/>
            <person name="Macdonald J."/>
            <person name="Maclean C."/>
            <person name="Major J."/>
            <person name="Manning J."/>
            <person name="Marabella R."/>
            <person name="Maru K."/>
            <person name="Matthews C."/>
            <person name="Mauceli E."/>
            <person name="Mccarthy M."/>
            <person name="Mcdonough S."/>
            <person name="Mcghee T."/>
            <person name="Meldrim J."/>
            <person name="Meneus L."/>
            <person name="Mesirov J."/>
            <person name="Mihalev A."/>
            <person name="Mihova T."/>
            <person name="Mikkelsen T."/>
            <person name="Mlenga V."/>
            <person name="Moru K."/>
            <person name="Mozes J."/>
            <person name="Mulrain L."/>
            <person name="Munson G."/>
            <person name="Naylor J."/>
            <person name="Newes C."/>
            <person name="Nguyen C."/>
            <person name="Nguyen N."/>
            <person name="Nguyen T."/>
            <person name="Nicol R."/>
            <person name="Nielsen C."/>
            <person name="Nizzari M."/>
            <person name="Norbu C."/>
            <person name="Norbu N."/>
            <person name="O'donnell P."/>
            <person name="Okoawo O."/>
            <person name="O'leary S."/>
            <person name="Omotosho B."/>
            <person name="O'neill K."/>
            <person name="Osman S."/>
            <person name="Parker S."/>
            <person name="Perrin D."/>
            <person name="Phunkhang P."/>
            <person name="Piqani B."/>
            <person name="Purcell S."/>
            <person name="Rachupka T."/>
            <person name="Ramasamy U."/>
            <person name="Rameau R."/>
            <person name="Ray V."/>
            <person name="Raymond C."/>
            <person name="Retta R."/>
            <person name="Richardson S."/>
            <person name="Rise C."/>
            <person name="Rodriguez J."/>
            <person name="Rogers J."/>
            <person name="Rogov P."/>
            <person name="Rutman M."/>
            <person name="Schupbach R."/>
            <person name="Seaman C."/>
            <person name="Settipalli S."/>
            <person name="Sharpe T."/>
            <person name="Sheridan J."/>
            <person name="Sherpa N."/>
            <person name="Shi J."/>
            <person name="Smirnov S."/>
            <person name="Smith C."/>
            <person name="Sougnez C."/>
            <person name="Spencer B."/>
            <person name="Stalker J."/>
            <person name="Stange-thomann N."/>
            <person name="Stavropoulos S."/>
            <person name="Stetson K."/>
            <person name="Stone C."/>
            <person name="Stone S."/>
            <person name="Stubbs M."/>
            <person name="Talamas J."/>
            <person name="Tchuinga P."/>
            <person name="Tenzing P."/>
            <person name="Tesfaye S."/>
            <person name="Theodore J."/>
            <person name="Thoulutsang Y."/>
            <person name="Topham K."/>
            <person name="Towey S."/>
            <person name="Tsamla T."/>
            <person name="Tsomo N."/>
            <person name="Vallee D."/>
            <person name="Vassiliev H."/>
            <person name="Venkataraman V."/>
            <person name="Vinson J."/>
            <person name="Vo A."/>
            <person name="Wade C."/>
            <person name="Wang S."/>
            <person name="Wangchuk T."/>
            <person name="Wangdi T."/>
            <person name="Whittaker C."/>
            <person name="Wilkinson J."/>
            <person name="Wu Y."/>
            <person name="Wyman D."/>
            <person name="Yadav S."/>
            <person name="Yang S."/>
            <person name="Yang X."/>
            <person name="Yeager S."/>
            <person name="Yee E."/>
            <person name="Young G."/>
            <person name="Zainoun J."/>
            <person name="Zembeck L."/>
            <person name="Zimmer A."/>
            <person name="Zody M."/>
            <person name="Lander E."/>
        </authorList>
    </citation>
    <scope>NUCLEOTIDE SEQUENCE [LARGE SCALE GENOMIC DNA]</scope>
</reference>
<dbReference type="FunFam" id="1.20.1050.10:FF:000030">
    <property type="entry name" value="Glutathione S-transferase S1"/>
    <property type="match status" value="1"/>
</dbReference>
<feature type="domain" description="GST N-terminal" evidence="2">
    <location>
        <begin position="2"/>
        <end position="79"/>
    </location>
</feature>
<dbReference type="CDD" id="cd03039">
    <property type="entry name" value="GST_N_Sigma_like"/>
    <property type="match status" value="1"/>
</dbReference>
<reference evidence="4" key="3">
    <citation type="submission" date="2025-09" db="UniProtKB">
        <authorList>
            <consortium name="Ensembl"/>
        </authorList>
    </citation>
    <scope>IDENTIFICATION</scope>
</reference>
<dbReference type="AlphaFoldDB" id="H2ZHV1"/>
<dbReference type="GO" id="GO:0004364">
    <property type="term" value="F:glutathione transferase activity"/>
    <property type="evidence" value="ECO:0007669"/>
    <property type="project" value="UniProtKB-EC"/>
</dbReference>
<keyword evidence="5" id="KW-1185">Reference proteome</keyword>
<evidence type="ECO:0000259" key="2">
    <source>
        <dbReference type="PROSITE" id="PS50404"/>
    </source>
</evidence>
<dbReference type="GO" id="GO:0006749">
    <property type="term" value="P:glutathione metabolic process"/>
    <property type="evidence" value="ECO:0007669"/>
    <property type="project" value="TreeGrafter"/>
</dbReference>
<accession>H2ZHV1</accession>
<evidence type="ECO:0000256" key="1">
    <source>
        <dbReference type="ARBA" id="ARBA00012452"/>
    </source>
</evidence>
<dbReference type="HOGENOM" id="CLU_039475_1_0_1"/>
<feature type="domain" description="GST C-terminal" evidence="3">
    <location>
        <begin position="81"/>
        <end position="198"/>
    </location>
</feature>
<dbReference type="EC" id="2.5.1.18" evidence="1"/>
<dbReference type="PROSITE" id="PS50404">
    <property type="entry name" value="GST_NTER"/>
    <property type="match status" value="1"/>
</dbReference>
<dbReference type="InterPro" id="IPR010987">
    <property type="entry name" value="Glutathione-S-Trfase_C-like"/>
</dbReference>
<evidence type="ECO:0000313" key="5">
    <source>
        <dbReference type="Proteomes" id="UP000007875"/>
    </source>
</evidence>
<sequence>MASYKLYYFPHMGREEIVRLMFAHANIEYEDIRIPYEEWPAKKLTMPFSQLPIFMIGDDVICQSGAIVRFAAKQCGLAGKSDLEAAQADMITECFFDIMMRFPWTETDETVKVEKMRQCLYETIPPSLKQIEAMLVKNGGEYFVSQLTHADFALLNAGQYLLENRKDIFDDTPTLLRHFKKIESLPSIANWLKIRPGQ</sequence>
<name>H2ZHV1_CIOSA</name>
<dbReference type="SFLD" id="SFLDS00019">
    <property type="entry name" value="Glutathione_Transferase_(cytos"/>
    <property type="match status" value="1"/>
</dbReference>